<accession>A0A7W4XX60</accession>
<feature type="transmembrane region" description="Helical" evidence="2">
    <location>
        <begin position="79"/>
        <end position="106"/>
    </location>
</feature>
<name>A0A7W4XX60_KINRA</name>
<reference evidence="3 4" key="1">
    <citation type="submission" date="2020-08" db="EMBL/GenBank/DDBJ databases">
        <title>The Agave Microbiome: Exploring the role of microbial communities in plant adaptations to desert environments.</title>
        <authorList>
            <person name="Partida-Martinez L.P."/>
        </authorList>
    </citation>
    <scope>NUCLEOTIDE SEQUENCE [LARGE SCALE GENOMIC DNA]</scope>
    <source>
        <strain evidence="3 4">AS2.23</strain>
    </source>
</reference>
<feature type="transmembrane region" description="Helical" evidence="2">
    <location>
        <begin position="209"/>
        <end position="233"/>
    </location>
</feature>
<feature type="transmembrane region" description="Helical" evidence="2">
    <location>
        <begin position="126"/>
        <end position="153"/>
    </location>
</feature>
<protein>
    <submittedName>
        <fullName evidence="3">Uncharacterized protein</fullName>
    </submittedName>
</protein>
<sequence>MSTPTGDGAHAARRDTPAGPQPGTTTGDDTPSLVHHSGPDRRRAREAAREERPQPALDRRSVVEREKNAHGGVKVGSAFFGWLTATGTAVLLTALLAATGTAVGLASSDSLDRAISGARDSVERNAGAIGVAGTVALLVVLLVSYFCGGYVAGRMARFNGVKQGVAVWVWAVVIAVVVAVLAAVAGNQFDVLGRLNAFPRIPVDSGSLTSGSILAVVASAIVALVGAILGGLAGMRFHRKVDRAGLGR</sequence>
<evidence type="ECO:0000256" key="2">
    <source>
        <dbReference type="SAM" id="Phobius"/>
    </source>
</evidence>
<evidence type="ECO:0000313" key="4">
    <source>
        <dbReference type="Proteomes" id="UP000533269"/>
    </source>
</evidence>
<feature type="transmembrane region" description="Helical" evidence="2">
    <location>
        <begin position="165"/>
        <end position="189"/>
    </location>
</feature>
<feature type="compositionally biased region" description="Low complexity" evidence="1">
    <location>
        <begin position="17"/>
        <end position="31"/>
    </location>
</feature>
<keyword evidence="2" id="KW-1133">Transmembrane helix</keyword>
<dbReference type="RefSeq" id="WP_183390915.1">
    <property type="nucleotide sequence ID" value="NZ_JACHVY010000001.1"/>
</dbReference>
<feature type="region of interest" description="Disordered" evidence="1">
    <location>
        <begin position="1"/>
        <end position="67"/>
    </location>
</feature>
<evidence type="ECO:0000313" key="3">
    <source>
        <dbReference type="EMBL" id="MBB2900840.1"/>
    </source>
</evidence>
<feature type="compositionally biased region" description="Basic and acidic residues" evidence="1">
    <location>
        <begin position="37"/>
        <end position="67"/>
    </location>
</feature>
<proteinExistence type="predicted"/>
<keyword evidence="2" id="KW-0472">Membrane</keyword>
<keyword evidence="2" id="KW-0812">Transmembrane</keyword>
<organism evidence="3 4">
    <name type="scientific">Kineococcus radiotolerans</name>
    <dbReference type="NCBI Taxonomy" id="131568"/>
    <lineage>
        <taxon>Bacteria</taxon>
        <taxon>Bacillati</taxon>
        <taxon>Actinomycetota</taxon>
        <taxon>Actinomycetes</taxon>
        <taxon>Kineosporiales</taxon>
        <taxon>Kineosporiaceae</taxon>
        <taxon>Kineococcus</taxon>
    </lineage>
</organism>
<gene>
    <name evidence="3" type="ORF">FHR75_001628</name>
</gene>
<reference evidence="3 4" key="2">
    <citation type="submission" date="2020-08" db="EMBL/GenBank/DDBJ databases">
        <authorList>
            <person name="Partida-Martinez L."/>
            <person name="Huntemann M."/>
            <person name="Clum A."/>
            <person name="Wang J."/>
            <person name="Palaniappan K."/>
            <person name="Ritter S."/>
            <person name="Chen I.-M."/>
            <person name="Stamatis D."/>
            <person name="Reddy T."/>
            <person name="O'Malley R."/>
            <person name="Daum C."/>
            <person name="Shapiro N."/>
            <person name="Ivanova N."/>
            <person name="Kyrpides N."/>
            <person name="Woyke T."/>
        </authorList>
    </citation>
    <scope>NUCLEOTIDE SEQUENCE [LARGE SCALE GENOMIC DNA]</scope>
    <source>
        <strain evidence="3 4">AS2.23</strain>
    </source>
</reference>
<dbReference type="Proteomes" id="UP000533269">
    <property type="component" value="Unassembled WGS sequence"/>
</dbReference>
<dbReference type="AlphaFoldDB" id="A0A7W4XX60"/>
<comment type="caution">
    <text evidence="3">The sequence shown here is derived from an EMBL/GenBank/DDBJ whole genome shotgun (WGS) entry which is preliminary data.</text>
</comment>
<dbReference type="EMBL" id="JACHVY010000001">
    <property type="protein sequence ID" value="MBB2900840.1"/>
    <property type="molecule type" value="Genomic_DNA"/>
</dbReference>
<evidence type="ECO:0000256" key="1">
    <source>
        <dbReference type="SAM" id="MobiDB-lite"/>
    </source>
</evidence>